<keyword evidence="2" id="KW-1185">Reference proteome</keyword>
<accession>A0AA88AQY5</accession>
<proteinExistence type="predicted"/>
<dbReference type="AlphaFoldDB" id="A0AA88AQY5"/>
<name>A0AA88AQY5_FICCA</name>
<sequence length="186" mass="20561">MKKILVPPTATDVCLKLCGVGVNFFIQLKKKDVHVLRKFPISVDILDESVAKAIPSEVGESNHIHAQPSRVGGQSDKAIQTVAVNNLIPSPFPPPIPPPISSLMVGLDLHMKNGLEEQDEFLNNDLGMNHDNCNVRNLMLRKLLVIQTRGASQEALEPNLLSIELELKLFMHLVVMIFLAQYLGMP</sequence>
<evidence type="ECO:0000313" key="1">
    <source>
        <dbReference type="EMBL" id="GMN48391.1"/>
    </source>
</evidence>
<protein>
    <submittedName>
        <fullName evidence="1">Uncharacterized protein</fullName>
    </submittedName>
</protein>
<comment type="caution">
    <text evidence="1">The sequence shown here is derived from an EMBL/GenBank/DDBJ whole genome shotgun (WGS) entry which is preliminary data.</text>
</comment>
<dbReference type="EMBL" id="BTGU01000028">
    <property type="protein sequence ID" value="GMN48391.1"/>
    <property type="molecule type" value="Genomic_DNA"/>
</dbReference>
<reference evidence="1" key="1">
    <citation type="submission" date="2023-07" db="EMBL/GenBank/DDBJ databases">
        <title>draft genome sequence of fig (Ficus carica).</title>
        <authorList>
            <person name="Takahashi T."/>
            <person name="Nishimura K."/>
        </authorList>
    </citation>
    <scope>NUCLEOTIDE SEQUENCE</scope>
</reference>
<dbReference type="Proteomes" id="UP001187192">
    <property type="component" value="Unassembled WGS sequence"/>
</dbReference>
<evidence type="ECO:0000313" key="2">
    <source>
        <dbReference type="Proteomes" id="UP001187192"/>
    </source>
</evidence>
<gene>
    <name evidence="1" type="ORF">TIFTF001_017567</name>
</gene>
<organism evidence="1 2">
    <name type="scientific">Ficus carica</name>
    <name type="common">Common fig</name>
    <dbReference type="NCBI Taxonomy" id="3494"/>
    <lineage>
        <taxon>Eukaryota</taxon>
        <taxon>Viridiplantae</taxon>
        <taxon>Streptophyta</taxon>
        <taxon>Embryophyta</taxon>
        <taxon>Tracheophyta</taxon>
        <taxon>Spermatophyta</taxon>
        <taxon>Magnoliopsida</taxon>
        <taxon>eudicotyledons</taxon>
        <taxon>Gunneridae</taxon>
        <taxon>Pentapetalae</taxon>
        <taxon>rosids</taxon>
        <taxon>fabids</taxon>
        <taxon>Rosales</taxon>
        <taxon>Moraceae</taxon>
        <taxon>Ficeae</taxon>
        <taxon>Ficus</taxon>
    </lineage>
</organism>